<protein>
    <submittedName>
        <fullName evidence="1">Uncharacterized protein</fullName>
    </submittedName>
</protein>
<reference evidence="1 2" key="1">
    <citation type="submission" date="2021-02" db="EMBL/GenBank/DDBJ databases">
        <title>Cotonvirus japonicus, which uses Golgi apparatus of host cells for its virion factory, phylogenetically links tailed tupanvirus and icosahedral mimivirus.</title>
        <authorList>
            <person name="Takahashi H."/>
            <person name="Fukaya S."/>
            <person name="Song C."/>
            <person name="Murata K."/>
            <person name="Takemura M."/>
        </authorList>
    </citation>
    <scope>NUCLEOTIDE SEQUENCE [LARGE SCALE GENOMIC DNA]</scope>
</reference>
<evidence type="ECO:0000313" key="2">
    <source>
        <dbReference type="Proteomes" id="UP001321479"/>
    </source>
</evidence>
<proteinExistence type="predicted"/>
<evidence type="ECO:0000313" key="1">
    <source>
        <dbReference type="EMBL" id="BCS82601.1"/>
    </source>
</evidence>
<dbReference type="EMBL" id="AP024483">
    <property type="protein sequence ID" value="BCS82601.1"/>
    <property type="molecule type" value="Genomic_DNA"/>
</dbReference>
<dbReference type="RefSeq" id="YP_010841209.1">
    <property type="nucleotide sequence ID" value="NC_079139.1"/>
</dbReference>
<dbReference type="Proteomes" id="UP001321479">
    <property type="component" value="Segment"/>
</dbReference>
<dbReference type="GeneID" id="80557806"/>
<accession>A0ABM7NR19</accession>
<sequence length="80" mass="9958">MIRFQFLFDINKKFDHEYQILLCDYHRLNARYNKLIDYYKTKIKNVPDIKPKYVENLQRKDICYLLLFDALGWYVAWCNI</sequence>
<keyword evidence="2" id="KW-1185">Reference proteome</keyword>
<organism evidence="1 2">
    <name type="scientific">Cotonvirus japonicus</name>
    <dbReference type="NCBI Taxonomy" id="2811091"/>
    <lineage>
        <taxon>Viruses</taxon>
        <taxon>Varidnaviria</taxon>
        <taxon>Bamfordvirae</taxon>
        <taxon>Nucleocytoviricota</taxon>
        <taxon>Megaviricetes</taxon>
        <taxon>Imitervirales</taxon>
        <taxon>Mimiviridae</taxon>
        <taxon>Megamimivirinae</taxon>
        <taxon>Cotonvirus</taxon>
        <taxon>Cotonvirus japonicum</taxon>
    </lineage>
</organism>
<name>A0ABM7NR19_9VIRU</name>